<evidence type="ECO:0000256" key="1">
    <source>
        <dbReference type="ARBA" id="ARBA00022679"/>
    </source>
</evidence>
<organism evidence="4 5">
    <name type="scientific">Kribbella koreensis</name>
    <dbReference type="NCBI Taxonomy" id="57909"/>
    <lineage>
        <taxon>Bacteria</taxon>
        <taxon>Bacillati</taxon>
        <taxon>Actinomycetota</taxon>
        <taxon>Actinomycetes</taxon>
        <taxon>Propionibacteriales</taxon>
        <taxon>Kribbellaceae</taxon>
        <taxon>Kribbella</taxon>
    </lineage>
</organism>
<sequence>MTLTLRAAVAADGPVLTQLTRTSAAYGGDYRAVIVEQTIDAAYLADNPARVAEDDRGVAGFYTLLIPGLGGPGEGELDYLFVADDRQGSGIGRMLMDDLRTEAAALGLRRIHIVSHPPAEGFYLAMGATRVGLLPPRGRVSWARPRLLLELP</sequence>
<dbReference type="InterPro" id="IPR050832">
    <property type="entry name" value="Bact_Acetyltransf"/>
</dbReference>
<dbReference type="SUPFAM" id="SSF55729">
    <property type="entry name" value="Acyl-CoA N-acyltransferases (Nat)"/>
    <property type="match status" value="1"/>
</dbReference>
<dbReference type="Proteomes" id="UP001500542">
    <property type="component" value="Unassembled WGS sequence"/>
</dbReference>
<feature type="domain" description="N-acetyltransferase" evidence="3">
    <location>
        <begin position="3"/>
        <end position="152"/>
    </location>
</feature>
<dbReference type="InterPro" id="IPR000182">
    <property type="entry name" value="GNAT_dom"/>
</dbReference>
<evidence type="ECO:0000313" key="5">
    <source>
        <dbReference type="Proteomes" id="UP001500542"/>
    </source>
</evidence>
<protein>
    <submittedName>
        <fullName evidence="4">GNAT family N-acetyltransferase</fullName>
    </submittedName>
</protein>
<keyword evidence="1" id="KW-0808">Transferase</keyword>
<keyword evidence="2" id="KW-0012">Acyltransferase</keyword>
<dbReference type="PROSITE" id="PS51186">
    <property type="entry name" value="GNAT"/>
    <property type="match status" value="1"/>
</dbReference>
<dbReference type="Pfam" id="PF00583">
    <property type="entry name" value="Acetyltransf_1"/>
    <property type="match status" value="1"/>
</dbReference>
<name>A0ABN1QY00_9ACTN</name>
<dbReference type="InterPro" id="IPR016181">
    <property type="entry name" value="Acyl_CoA_acyltransferase"/>
</dbReference>
<keyword evidence="5" id="KW-1185">Reference proteome</keyword>
<comment type="caution">
    <text evidence="4">The sequence shown here is derived from an EMBL/GenBank/DDBJ whole genome shotgun (WGS) entry which is preliminary data.</text>
</comment>
<dbReference type="PANTHER" id="PTHR43877">
    <property type="entry name" value="AMINOALKYLPHOSPHONATE N-ACETYLTRANSFERASE-RELATED-RELATED"/>
    <property type="match status" value="1"/>
</dbReference>
<proteinExistence type="predicted"/>
<dbReference type="Gene3D" id="3.40.630.30">
    <property type="match status" value="1"/>
</dbReference>
<dbReference type="PANTHER" id="PTHR43877:SF1">
    <property type="entry name" value="ACETYLTRANSFERASE"/>
    <property type="match status" value="1"/>
</dbReference>
<evidence type="ECO:0000256" key="2">
    <source>
        <dbReference type="ARBA" id="ARBA00023315"/>
    </source>
</evidence>
<accession>A0ABN1QY00</accession>
<dbReference type="RefSeq" id="WP_343974012.1">
    <property type="nucleotide sequence ID" value="NZ_BAAAHK010000012.1"/>
</dbReference>
<gene>
    <name evidence="4" type="ORF">GCM10009554_47290</name>
</gene>
<dbReference type="EMBL" id="BAAAHK010000012">
    <property type="protein sequence ID" value="GAA0949065.1"/>
    <property type="molecule type" value="Genomic_DNA"/>
</dbReference>
<reference evidence="4 5" key="1">
    <citation type="journal article" date="2019" name="Int. J. Syst. Evol. Microbiol.">
        <title>The Global Catalogue of Microorganisms (GCM) 10K type strain sequencing project: providing services to taxonomists for standard genome sequencing and annotation.</title>
        <authorList>
            <consortium name="The Broad Institute Genomics Platform"/>
            <consortium name="The Broad Institute Genome Sequencing Center for Infectious Disease"/>
            <person name="Wu L."/>
            <person name="Ma J."/>
        </authorList>
    </citation>
    <scope>NUCLEOTIDE SEQUENCE [LARGE SCALE GENOMIC DNA]</scope>
    <source>
        <strain evidence="4 5">JCM 10977</strain>
    </source>
</reference>
<evidence type="ECO:0000313" key="4">
    <source>
        <dbReference type="EMBL" id="GAA0949065.1"/>
    </source>
</evidence>
<evidence type="ECO:0000259" key="3">
    <source>
        <dbReference type="PROSITE" id="PS51186"/>
    </source>
</evidence>
<dbReference type="CDD" id="cd04301">
    <property type="entry name" value="NAT_SF"/>
    <property type="match status" value="1"/>
</dbReference>